<keyword evidence="2" id="KW-1185">Reference proteome</keyword>
<name>A0AAD8ACU6_DIPPU</name>
<dbReference type="EMBL" id="JASPKZ010001961">
    <property type="protein sequence ID" value="KAJ9596778.1"/>
    <property type="molecule type" value="Genomic_DNA"/>
</dbReference>
<reference evidence="1" key="2">
    <citation type="submission" date="2023-05" db="EMBL/GenBank/DDBJ databases">
        <authorList>
            <person name="Fouks B."/>
        </authorList>
    </citation>
    <scope>NUCLEOTIDE SEQUENCE</scope>
    <source>
        <strain evidence="1">Stay&amp;Tobe</strain>
        <tissue evidence="1">Testes</tissue>
    </source>
</reference>
<organism evidence="1 2">
    <name type="scientific">Diploptera punctata</name>
    <name type="common">Pacific beetle cockroach</name>
    <dbReference type="NCBI Taxonomy" id="6984"/>
    <lineage>
        <taxon>Eukaryota</taxon>
        <taxon>Metazoa</taxon>
        <taxon>Ecdysozoa</taxon>
        <taxon>Arthropoda</taxon>
        <taxon>Hexapoda</taxon>
        <taxon>Insecta</taxon>
        <taxon>Pterygota</taxon>
        <taxon>Neoptera</taxon>
        <taxon>Polyneoptera</taxon>
        <taxon>Dictyoptera</taxon>
        <taxon>Blattodea</taxon>
        <taxon>Blaberoidea</taxon>
        <taxon>Blaberidae</taxon>
        <taxon>Diplopterinae</taxon>
        <taxon>Diploptera</taxon>
    </lineage>
</organism>
<evidence type="ECO:0000313" key="2">
    <source>
        <dbReference type="Proteomes" id="UP001233999"/>
    </source>
</evidence>
<comment type="caution">
    <text evidence="1">The sequence shown here is derived from an EMBL/GenBank/DDBJ whole genome shotgun (WGS) entry which is preliminary data.</text>
</comment>
<feature type="non-terminal residue" evidence="1">
    <location>
        <position position="1"/>
    </location>
</feature>
<sequence length="49" mass="5857">IEAPLHFCRNVRNHLDEVILAHVIHRCLHSFVTRVLRRHSNTVFSHLFD</sequence>
<protein>
    <submittedName>
        <fullName evidence="1">Uncharacterized protein</fullName>
    </submittedName>
</protein>
<dbReference type="Proteomes" id="UP001233999">
    <property type="component" value="Unassembled WGS sequence"/>
</dbReference>
<gene>
    <name evidence="1" type="ORF">L9F63_012209</name>
</gene>
<proteinExistence type="predicted"/>
<evidence type="ECO:0000313" key="1">
    <source>
        <dbReference type="EMBL" id="KAJ9596778.1"/>
    </source>
</evidence>
<reference evidence="1" key="1">
    <citation type="journal article" date="2023" name="IScience">
        <title>Live-bearing cockroach genome reveals convergent evolutionary mechanisms linked to viviparity in insects and beyond.</title>
        <authorList>
            <person name="Fouks B."/>
            <person name="Harrison M.C."/>
            <person name="Mikhailova A.A."/>
            <person name="Marchal E."/>
            <person name="English S."/>
            <person name="Carruthers M."/>
            <person name="Jennings E.C."/>
            <person name="Chiamaka E.L."/>
            <person name="Frigard R.A."/>
            <person name="Pippel M."/>
            <person name="Attardo G.M."/>
            <person name="Benoit J.B."/>
            <person name="Bornberg-Bauer E."/>
            <person name="Tobe S.S."/>
        </authorList>
    </citation>
    <scope>NUCLEOTIDE SEQUENCE</scope>
    <source>
        <strain evidence="1">Stay&amp;Tobe</strain>
    </source>
</reference>
<dbReference type="AlphaFoldDB" id="A0AAD8ACU6"/>
<feature type="non-terminal residue" evidence="1">
    <location>
        <position position="49"/>
    </location>
</feature>
<accession>A0AAD8ACU6</accession>